<proteinExistence type="predicted"/>
<gene>
    <name evidence="1" type="ORF">B0H65DRAFT_573074</name>
</gene>
<dbReference type="CDD" id="cd09917">
    <property type="entry name" value="F-box_SF"/>
    <property type="match status" value="1"/>
</dbReference>
<evidence type="ECO:0000313" key="2">
    <source>
        <dbReference type="Proteomes" id="UP001278500"/>
    </source>
</evidence>
<dbReference type="GeneID" id="87867687"/>
<dbReference type="RefSeq" id="XP_062681354.1">
    <property type="nucleotide sequence ID" value="XM_062830533.1"/>
</dbReference>
<dbReference type="AlphaFoldDB" id="A0AAE0JEE6"/>
<evidence type="ECO:0000313" key="1">
    <source>
        <dbReference type="EMBL" id="KAK3344741.1"/>
    </source>
</evidence>
<protein>
    <recommendedName>
        <fullName evidence="3">F-box domain-containing protein</fullName>
    </recommendedName>
</protein>
<reference evidence="1" key="1">
    <citation type="journal article" date="2023" name="Mol. Phylogenet. Evol.">
        <title>Genome-scale phylogeny and comparative genomics of the fungal order Sordariales.</title>
        <authorList>
            <person name="Hensen N."/>
            <person name="Bonometti L."/>
            <person name="Westerberg I."/>
            <person name="Brannstrom I.O."/>
            <person name="Guillou S."/>
            <person name="Cros-Aarteil S."/>
            <person name="Calhoun S."/>
            <person name="Haridas S."/>
            <person name="Kuo A."/>
            <person name="Mondo S."/>
            <person name="Pangilinan J."/>
            <person name="Riley R."/>
            <person name="LaButti K."/>
            <person name="Andreopoulos B."/>
            <person name="Lipzen A."/>
            <person name="Chen C."/>
            <person name="Yan M."/>
            <person name="Daum C."/>
            <person name="Ng V."/>
            <person name="Clum A."/>
            <person name="Steindorff A."/>
            <person name="Ohm R.A."/>
            <person name="Martin F."/>
            <person name="Silar P."/>
            <person name="Natvig D.O."/>
            <person name="Lalanne C."/>
            <person name="Gautier V."/>
            <person name="Ament-Velasquez S.L."/>
            <person name="Kruys A."/>
            <person name="Hutchinson M.I."/>
            <person name="Powell A.J."/>
            <person name="Barry K."/>
            <person name="Miller A.N."/>
            <person name="Grigoriev I.V."/>
            <person name="Debuchy R."/>
            <person name="Gladieux P."/>
            <person name="Hiltunen Thoren M."/>
            <person name="Johannesson H."/>
        </authorList>
    </citation>
    <scope>NUCLEOTIDE SEQUENCE</scope>
    <source>
        <strain evidence="1">CBS 560.94</strain>
    </source>
</reference>
<accession>A0AAE0JEE6</accession>
<name>A0AAE0JEE6_9PEZI</name>
<dbReference type="SUPFAM" id="SSF81383">
    <property type="entry name" value="F-box domain"/>
    <property type="match status" value="1"/>
</dbReference>
<organism evidence="1 2">
    <name type="scientific">Neurospora tetraspora</name>
    <dbReference type="NCBI Taxonomy" id="94610"/>
    <lineage>
        <taxon>Eukaryota</taxon>
        <taxon>Fungi</taxon>
        <taxon>Dikarya</taxon>
        <taxon>Ascomycota</taxon>
        <taxon>Pezizomycotina</taxon>
        <taxon>Sordariomycetes</taxon>
        <taxon>Sordariomycetidae</taxon>
        <taxon>Sordariales</taxon>
        <taxon>Sordariaceae</taxon>
        <taxon>Neurospora</taxon>
    </lineage>
</organism>
<dbReference type="EMBL" id="JAUEPP010000004">
    <property type="protein sequence ID" value="KAK3344741.1"/>
    <property type="molecule type" value="Genomic_DNA"/>
</dbReference>
<dbReference type="InterPro" id="IPR036047">
    <property type="entry name" value="F-box-like_dom_sf"/>
</dbReference>
<dbReference type="Proteomes" id="UP001278500">
    <property type="component" value="Unassembled WGS sequence"/>
</dbReference>
<evidence type="ECO:0008006" key="3">
    <source>
        <dbReference type="Google" id="ProtNLM"/>
    </source>
</evidence>
<sequence length="305" mass="33315">MASFMNLLPVETVNHIVQYLGTSDANRFGQTCKGAYSITNPIVYKDNVPAKTKRGPVTWGVVTGQLRVIEMAVAAGADVSAPDSLDKTRSVELGVNAPSSNPFTDGMMGCMTYMKANALSKGELLGNCTGIVWTLEFQKRDLPHRHMLVLLDAEIQRTYLESEVGNMLGFGIRLYIRGLVLAVSATRHIVRTYTLPVTHGVACVQTELVPKKDVNPALPPSWMLAGEGVVGEEPLEPAQRLITHPQTPPRPVLYSWTWEESRHCSREHRSTPSHEEDASVSTFADLTGASRARANVLLQSGICSC</sequence>
<comment type="caution">
    <text evidence="1">The sequence shown here is derived from an EMBL/GenBank/DDBJ whole genome shotgun (WGS) entry which is preliminary data.</text>
</comment>
<keyword evidence="2" id="KW-1185">Reference proteome</keyword>
<reference evidence="1" key="2">
    <citation type="submission" date="2023-06" db="EMBL/GenBank/DDBJ databases">
        <authorList>
            <consortium name="Lawrence Berkeley National Laboratory"/>
            <person name="Haridas S."/>
            <person name="Hensen N."/>
            <person name="Bonometti L."/>
            <person name="Westerberg I."/>
            <person name="Brannstrom I.O."/>
            <person name="Guillou S."/>
            <person name="Cros-Aarteil S."/>
            <person name="Calhoun S."/>
            <person name="Kuo A."/>
            <person name="Mondo S."/>
            <person name="Pangilinan J."/>
            <person name="Riley R."/>
            <person name="Labutti K."/>
            <person name="Andreopoulos B."/>
            <person name="Lipzen A."/>
            <person name="Chen C."/>
            <person name="Yanf M."/>
            <person name="Daum C."/>
            <person name="Ng V."/>
            <person name="Clum A."/>
            <person name="Steindorff A."/>
            <person name="Ohm R."/>
            <person name="Martin F."/>
            <person name="Silar P."/>
            <person name="Natvig D."/>
            <person name="Lalanne C."/>
            <person name="Gautier V."/>
            <person name="Ament-Velasquez S.L."/>
            <person name="Kruys A."/>
            <person name="Hutchinson M.I."/>
            <person name="Powell A.J."/>
            <person name="Barry K."/>
            <person name="Miller A.N."/>
            <person name="Grigoriev I.V."/>
            <person name="Debuchy R."/>
            <person name="Gladieux P."/>
            <person name="Thoren M.H."/>
            <person name="Johannesson H."/>
        </authorList>
    </citation>
    <scope>NUCLEOTIDE SEQUENCE</scope>
    <source>
        <strain evidence="1">CBS 560.94</strain>
    </source>
</reference>